<dbReference type="InterPro" id="IPR019422">
    <property type="entry name" value="7TM_GPCR_serpentine_rcpt_Srh"/>
</dbReference>
<feature type="transmembrane region" description="Helical" evidence="1">
    <location>
        <begin position="104"/>
        <end position="127"/>
    </location>
</feature>
<name>A0A1I7TXS4_9PELO</name>
<keyword evidence="1" id="KW-0472">Membrane</keyword>
<evidence type="ECO:0000313" key="3">
    <source>
        <dbReference type="WBParaSite" id="Csp11.Scaffold629.g12859.t1"/>
    </source>
</evidence>
<dbReference type="eggNOG" id="ENOG502SY7B">
    <property type="taxonomic scope" value="Eukaryota"/>
</dbReference>
<keyword evidence="2" id="KW-1185">Reference proteome</keyword>
<dbReference type="Pfam" id="PF10318">
    <property type="entry name" value="7TM_GPCR_Srh"/>
    <property type="match status" value="1"/>
</dbReference>
<feature type="transmembrane region" description="Helical" evidence="1">
    <location>
        <begin position="58"/>
        <end position="76"/>
    </location>
</feature>
<feature type="transmembrane region" description="Helical" evidence="1">
    <location>
        <begin position="20"/>
        <end position="38"/>
    </location>
</feature>
<accession>A0A1I7TXS4</accession>
<proteinExistence type="predicted"/>
<evidence type="ECO:0000256" key="1">
    <source>
        <dbReference type="SAM" id="Phobius"/>
    </source>
</evidence>
<dbReference type="WBParaSite" id="Csp11.Scaffold629.g12859.t1">
    <property type="protein sequence ID" value="Csp11.Scaffold629.g12859.t1"/>
    <property type="gene ID" value="Csp11.Scaffold629.g12859"/>
</dbReference>
<sequence length="156" mass="17864">MAGFPLGILTEFGVGTDVQIVYIVVMISAVHSSLILIFENRYYIMFAKETKWKHYRKLFSAGNYIFAFTYFIPALFNVPDQEVAVRHLYEIIPDLSPTISDSQIFVVATEFTLVVVPISIFVVVNAIECYLCEHFEATEKFPPFYVHPSELYSEKG</sequence>
<keyword evidence="1" id="KW-1133">Transmembrane helix</keyword>
<evidence type="ECO:0000313" key="2">
    <source>
        <dbReference type="Proteomes" id="UP000095282"/>
    </source>
</evidence>
<dbReference type="AlphaFoldDB" id="A0A1I7TXS4"/>
<dbReference type="Proteomes" id="UP000095282">
    <property type="component" value="Unplaced"/>
</dbReference>
<reference evidence="3" key="1">
    <citation type="submission" date="2016-11" db="UniProtKB">
        <authorList>
            <consortium name="WormBaseParasite"/>
        </authorList>
    </citation>
    <scope>IDENTIFICATION</scope>
</reference>
<keyword evidence="1" id="KW-0812">Transmembrane</keyword>
<organism evidence="2 3">
    <name type="scientific">Caenorhabditis tropicalis</name>
    <dbReference type="NCBI Taxonomy" id="1561998"/>
    <lineage>
        <taxon>Eukaryota</taxon>
        <taxon>Metazoa</taxon>
        <taxon>Ecdysozoa</taxon>
        <taxon>Nematoda</taxon>
        <taxon>Chromadorea</taxon>
        <taxon>Rhabditida</taxon>
        <taxon>Rhabditina</taxon>
        <taxon>Rhabditomorpha</taxon>
        <taxon>Rhabditoidea</taxon>
        <taxon>Rhabditidae</taxon>
        <taxon>Peloderinae</taxon>
        <taxon>Caenorhabditis</taxon>
    </lineage>
</organism>
<protein>
    <submittedName>
        <fullName evidence="3">G protein-coupled receptor</fullName>
    </submittedName>
</protein>